<dbReference type="RefSeq" id="XP_003107012.2">
    <property type="nucleotide sequence ID" value="XM_003106964.2"/>
</dbReference>
<evidence type="ECO:0000313" key="1">
    <source>
        <dbReference type="EMBL" id="EFO96852.1"/>
    </source>
</evidence>
<dbReference type="EMBL" id="DS268431">
    <property type="protein sequence ID" value="EFO96852.1"/>
    <property type="molecule type" value="Genomic_DNA"/>
</dbReference>
<dbReference type="HOGENOM" id="CLU_2111166_0_0_1"/>
<keyword evidence="2" id="KW-1185">Reference proteome</keyword>
<reference evidence="1" key="1">
    <citation type="submission" date="2007-07" db="EMBL/GenBank/DDBJ databases">
        <title>PCAP assembly of the Caenorhabditis remanei genome.</title>
        <authorList>
            <consortium name="The Caenorhabditis remanei Sequencing Consortium"/>
            <person name="Wilson R.K."/>
        </authorList>
    </citation>
    <scope>NUCLEOTIDE SEQUENCE [LARGE SCALE GENOMIC DNA]</scope>
    <source>
        <strain evidence="1">PB4641</strain>
    </source>
</reference>
<dbReference type="AlphaFoldDB" id="E3MAE9"/>
<organism evidence="2">
    <name type="scientific">Caenorhabditis remanei</name>
    <name type="common">Caenorhabditis vulgaris</name>
    <dbReference type="NCBI Taxonomy" id="31234"/>
    <lineage>
        <taxon>Eukaryota</taxon>
        <taxon>Metazoa</taxon>
        <taxon>Ecdysozoa</taxon>
        <taxon>Nematoda</taxon>
        <taxon>Chromadorea</taxon>
        <taxon>Rhabditida</taxon>
        <taxon>Rhabditina</taxon>
        <taxon>Rhabditomorpha</taxon>
        <taxon>Rhabditoidea</taxon>
        <taxon>Rhabditidae</taxon>
        <taxon>Peloderinae</taxon>
        <taxon>Caenorhabditis</taxon>
    </lineage>
</organism>
<dbReference type="GeneID" id="9809701"/>
<gene>
    <name evidence="1" type="ORF">CRE_17152</name>
</gene>
<dbReference type="KEGG" id="crq:GCK72_022129"/>
<protein>
    <submittedName>
        <fullName evidence="1">Uncharacterized protein</fullName>
    </submittedName>
</protein>
<sequence>MSYYLLKEEEIFDLHQKYCLVKGIIRSLMSCDRTDPKIEEMLKKHREYLVQLWQVMNMPTNMLKTPENREEVLKAYEAINDAEHIYTRLTSTSPSPSVGTLARLRNSLKNLFKKN</sequence>
<dbReference type="Proteomes" id="UP000008281">
    <property type="component" value="Unassembled WGS sequence"/>
</dbReference>
<proteinExistence type="predicted"/>
<dbReference type="CTD" id="9809701"/>
<name>E3MAE9_CAERE</name>
<evidence type="ECO:0000313" key="2">
    <source>
        <dbReference type="Proteomes" id="UP000008281"/>
    </source>
</evidence>
<accession>E3MAE9</accession>
<dbReference type="FunCoup" id="E3MAE9">
    <property type="interactions" value="423"/>
</dbReference>